<accession>A0ABD3GYR8</accession>
<sequence length="85" mass="9409">MVSVRDTATLLSILGDGRSLETCAASFTATFQRPLQFKACFCIVLLQEASVRAFAIGTGIELPLPGIVCHRRNVVFRKLHFNRVE</sequence>
<proteinExistence type="predicted"/>
<keyword evidence="2" id="KW-1185">Reference proteome</keyword>
<comment type="caution">
    <text evidence="1">The sequence shown here is derived from an EMBL/GenBank/DDBJ whole genome shotgun (WGS) entry which is preliminary data.</text>
</comment>
<reference evidence="1 2" key="1">
    <citation type="submission" date="2024-09" db="EMBL/GenBank/DDBJ databases">
        <title>Chromosome-scale assembly of Riccia sorocarpa.</title>
        <authorList>
            <person name="Paukszto L."/>
        </authorList>
    </citation>
    <scope>NUCLEOTIDE SEQUENCE [LARGE SCALE GENOMIC DNA]</scope>
    <source>
        <strain evidence="1">LP-2024</strain>
        <tissue evidence="1">Aerial parts of the thallus</tissue>
    </source>
</reference>
<gene>
    <name evidence="1" type="ORF">R1sor_002415</name>
</gene>
<protein>
    <submittedName>
        <fullName evidence="1">Uncharacterized protein</fullName>
    </submittedName>
</protein>
<evidence type="ECO:0000313" key="2">
    <source>
        <dbReference type="Proteomes" id="UP001633002"/>
    </source>
</evidence>
<dbReference type="Proteomes" id="UP001633002">
    <property type="component" value="Unassembled WGS sequence"/>
</dbReference>
<organism evidence="1 2">
    <name type="scientific">Riccia sorocarpa</name>
    <dbReference type="NCBI Taxonomy" id="122646"/>
    <lineage>
        <taxon>Eukaryota</taxon>
        <taxon>Viridiplantae</taxon>
        <taxon>Streptophyta</taxon>
        <taxon>Embryophyta</taxon>
        <taxon>Marchantiophyta</taxon>
        <taxon>Marchantiopsida</taxon>
        <taxon>Marchantiidae</taxon>
        <taxon>Marchantiales</taxon>
        <taxon>Ricciaceae</taxon>
        <taxon>Riccia</taxon>
    </lineage>
</organism>
<dbReference type="AlphaFoldDB" id="A0ABD3GYR8"/>
<name>A0ABD3GYR8_9MARC</name>
<evidence type="ECO:0000313" key="1">
    <source>
        <dbReference type="EMBL" id="KAL3684393.1"/>
    </source>
</evidence>
<dbReference type="EMBL" id="JBJQOH010000006">
    <property type="protein sequence ID" value="KAL3684393.1"/>
    <property type="molecule type" value="Genomic_DNA"/>
</dbReference>